<protein>
    <submittedName>
        <fullName evidence="4">MmgE/PrpD family protein</fullName>
    </submittedName>
</protein>
<dbReference type="Gene3D" id="1.10.4100.10">
    <property type="entry name" value="2-methylcitrate dehydratase PrpD"/>
    <property type="match status" value="1"/>
</dbReference>
<dbReference type="InterPro" id="IPR036148">
    <property type="entry name" value="MmgE/PrpD_sf"/>
</dbReference>
<dbReference type="AlphaFoldDB" id="A0A923LJN3"/>
<dbReference type="PANTHER" id="PTHR16943">
    <property type="entry name" value="2-METHYLCITRATE DEHYDRATASE-RELATED"/>
    <property type="match status" value="1"/>
</dbReference>
<name>A0A923LJN3_9FIRM</name>
<reference evidence="4" key="1">
    <citation type="submission" date="2020-08" db="EMBL/GenBank/DDBJ databases">
        <title>Genome public.</title>
        <authorList>
            <person name="Liu C."/>
            <person name="Sun Q."/>
        </authorList>
    </citation>
    <scope>NUCLEOTIDE SEQUENCE</scope>
    <source>
        <strain evidence="4">NSJ-55</strain>
    </source>
</reference>
<proteinExistence type="inferred from homology"/>
<dbReference type="Pfam" id="PF03972">
    <property type="entry name" value="MmgE_PrpD_N"/>
    <property type="match status" value="1"/>
</dbReference>
<comment type="caution">
    <text evidence="4">The sequence shown here is derived from an EMBL/GenBank/DDBJ whole genome shotgun (WGS) entry which is preliminary data.</text>
</comment>
<feature type="domain" description="MmgE/PrpD C-terminal" evidence="3">
    <location>
        <begin position="273"/>
        <end position="437"/>
    </location>
</feature>
<sequence length="463" mass="51148">MEKEKTISEQISKYLIEMGKREIPDKVKEAAKCFLADTFACILAGANEKPAIIAEEYANMVGGKKVSSVLGRKDKRTDAYHCAMINGIAAHFHDYDDVCTTMIGHPSVAVLPAVLSLGEELHASGETVLKAYIAGIETCALLGRAYVPELCRRGWHSTSVLGVFGATAASALLLDLDEVQLTNAIGIAASESCGLKGNTGSMTKPLHAGRAAAKGIMVSKLAKLGYTSNRTIMEMDAGFMKVLAETFHKERFEEAIRNHNSEFLNVGLIMKPWPACKATHNGIWAMLQLMEEKHFTPDEIAHIDCKVLPYAMDILRYRIARTKTEGKFSMNYCIALIALQKKLTMEDFEGDEITDNRVIDMMNRIEMVPDNTLIPGVYFHDLESTQVEVKLKSGELLVKRCDFAKGGPNNPMSSSEMHEKWRNCMERAVYSDAVPSIIKILEHIENLQDIGELAAKVEKAANK</sequence>
<keyword evidence="5" id="KW-1185">Reference proteome</keyword>
<organism evidence="4 5">
    <name type="scientific">Mediterraneibacter hominis</name>
    <dbReference type="NCBI Taxonomy" id="2763054"/>
    <lineage>
        <taxon>Bacteria</taxon>
        <taxon>Bacillati</taxon>
        <taxon>Bacillota</taxon>
        <taxon>Clostridia</taxon>
        <taxon>Lachnospirales</taxon>
        <taxon>Lachnospiraceae</taxon>
        <taxon>Mediterraneibacter</taxon>
    </lineage>
</organism>
<comment type="similarity">
    <text evidence="1">Belongs to the PrpD family.</text>
</comment>
<dbReference type="InterPro" id="IPR005656">
    <property type="entry name" value="MmgE_PrpD"/>
</dbReference>
<dbReference type="InterPro" id="IPR045337">
    <property type="entry name" value="MmgE_PrpD_C"/>
</dbReference>
<dbReference type="InterPro" id="IPR042183">
    <property type="entry name" value="MmgE/PrpD_sf_1"/>
</dbReference>
<evidence type="ECO:0000256" key="1">
    <source>
        <dbReference type="ARBA" id="ARBA00006174"/>
    </source>
</evidence>
<evidence type="ECO:0000259" key="2">
    <source>
        <dbReference type="Pfam" id="PF03972"/>
    </source>
</evidence>
<dbReference type="PANTHER" id="PTHR16943:SF8">
    <property type="entry name" value="2-METHYLCITRATE DEHYDRATASE"/>
    <property type="match status" value="1"/>
</dbReference>
<accession>A0A923LJN3</accession>
<dbReference type="Proteomes" id="UP000652477">
    <property type="component" value="Unassembled WGS sequence"/>
</dbReference>
<dbReference type="InterPro" id="IPR042188">
    <property type="entry name" value="MmgE/PrpD_sf_2"/>
</dbReference>
<evidence type="ECO:0000259" key="3">
    <source>
        <dbReference type="Pfam" id="PF19305"/>
    </source>
</evidence>
<dbReference type="RefSeq" id="WP_186875980.1">
    <property type="nucleotide sequence ID" value="NZ_JACOPF010000002.1"/>
</dbReference>
<dbReference type="GO" id="GO:0016829">
    <property type="term" value="F:lyase activity"/>
    <property type="evidence" value="ECO:0007669"/>
    <property type="project" value="InterPro"/>
</dbReference>
<feature type="domain" description="MmgE/PrpD N-terminal" evidence="2">
    <location>
        <begin position="9"/>
        <end position="247"/>
    </location>
</feature>
<dbReference type="Gene3D" id="3.30.1330.120">
    <property type="entry name" value="2-methylcitrate dehydratase PrpD"/>
    <property type="match status" value="1"/>
</dbReference>
<evidence type="ECO:0000313" key="5">
    <source>
        <dbReference type="Proteomes" id="UP000652477"/>
    </source>
</evidence>
<dbReference type="EMBL" id="JACOPF010000002">
    <property type="protein sequence ID" value="MBC5689307.1"/>
    <property type="molecule type" value="Genomic_DNA"/>
</dbReference>
<dbReference type="InterPro" id="IPR045336">
    <property type="entry name" value="MmgE_PrpD_N"/>
</dbReference>
<dbReference type="Pfam" id="PF19305">
    <property type="entry name" value="MmgE_PrpD_C"/>
    <property type="match status" value="1"/>
</dbReference>
<gene>
    <name evidence="4" type="ORF">H8S37_10305</name>
</gene>
<dbReference type="SUPFAM" id="SSF103378">
    <property type="entry name" value="2-methylcitrate dehydratase PrpD"/>
    <property type="match status" value="1"/>
</dbReference>
<evidence type="ECO:0000313" key="4">
    <source>
        <dbReference type="EMBL" id="MBC5689307.1"/>
    </source>
</evidence>